<keyword evidence="2" id="KW-1185">Reference proteome</keyword>
<dbReference type="Proteomes" id="UP001144352">
    <property type="component" value="Unassembled WGS sequence"/>
</dbReference>
<evidence type="ECO:0000313" key="1">
    <source>
        <dbReference type="EMBL" id="GLI36671.1"/>
    </source>
</evidence>
<accession>A0A9W6FXF9</accession>
<organism evidence="1 2">
    <name type="scientific">Geobacter hydrogenophilus</name>
    <dbReference type="NCBI Taxonomy" id="40983"/>
    <lineage>
        <taxon>Bacteria</taxon>
        <taxon>Pseudomonadati</taxon>
        <taxon>Thermodesulfobacteriota</taxon>
        <taxon>Desulfuromonadia</taxon>
        <taxon>Geobacterales</taxon>
        <taxon>Geobacteraceae</taxon>
        <taxon>Geobacter</taxon>
    </lineage>
</organism>
<dbReference type="AlphaFoldDB" id="A0A9W6FXF9"/>
<name>A0A9W6FXF9_9BACT</name>
<reference evidence="1" key="1">
    <citation type="submission" date="2022-12" db="EMBL/GenBank/DDBJ databases">
        <title>Reference genome sequencing for broad-spectrum identification of bacterial and archaeal isolates by mass spectrometry.</title>
        <authorList>
            <person name="Sekiguchi Y."/>
            <person name="Tourlousse D.M."/>
        </authorList>
    </citation>
    <scope>NUCLEOTIDE SEQUENCE</scope>
    <source>
        <strain evidence="1">H2</strain>
    </source>
</reference>
<dbReference type="EMBL" id="BSDS01000001">
    <property type="protein sequence ID" value="GLI36671.1"/>
    <property type="molecule type" value="Genomic_DNA"/>
</dbReference>
<evidence type="ECO:0000313" key="2">
    <source>
        <dbReference type="Proteomes" id="UP001144352"/>
    </source>
</evidence>
<gene>
    <name evidence="1" type="ORF">GHYDROH2_01720</name>
</gene>
<sequence length="202" mass="23653">MTSEAIMPKSWMYDSRDATLIRSICAEHGALLRGRINIMSFLELAHAVFIKKIKYLPLLNYVHYDKEAAKQLLIDKFGWQDYGGKHYESIFTRFFQGYVLPLKYNIDKRKAYVSCAIMADQISREQAMKILDGPPMCESQIRIDRLYLLKKLRLSDKEFEDIMDAPNKSYFDYRNEGFIWGYRSGKSGVVMEKIRRFATKGV</sequence>
<comment type="caution">
    <text evidence="1">The sequence shown here is derived from an EMBL/GenBank/DDBJ whole genome shotgun (WGS) entry which is preliminary data.</text>
</comment>
<proteinExistence type="predicted"/>
<protein>
    <submittedName>
        <fullName evidence="1">Uncharacterized protein</fullName>
    </submittedName>
</protein>